<keyword evidence="1" id="KW-1133">Transmembrane helix</keyword>
<evidence type="ECO:0000313" key="3">
    <source>
        <dbReference type="Proteomes" id="UP000240505"/>
    </source>
</evidence>
<evidence type="ECO:0000256" key="1">
    <source>
        <dbReference type="SAM" id="Phobius"/>
    </source>
</evidence>
<name>A0A2R4CGT7_9BURK</name>
<accession>A0A2R4CGT7</accession>
<protein>
    <submittedName>
        <fullName evidence="2">Uncharacterized protein</fullName>
    </submittedName>
</protein>
<reference evidence="2 3" key="1">
    <citation type="submission" date="2018-03" db="EMBL/GenBank/DDBJ databases">
        <title>Massilia armeniaca sp. nov., isolated from desert soil.</title>
        <authorList>
            <person name="Huang H."/>
            <person name="Ren M."/>
        </authorList>
    </citation>
    <scope>NUCLEOTIDE SEQUENCE [LARGE SCALE GENOMIC DNA]</scope>
    <source>
        <strain evidence="2 3">ZMN-3</strain>
    </source>
</reference>
<dbReference type="KEGG" id="masz:C9I28_26595"/>
<proteinExistence type="predicted"/>
<feature type="transmembrane region" description="Helical" evidence="1">
    <location>
        <begin position="56"/>
        <end position="73"/>
    </location>
</feature>
<dbReference type="RefSeq" id="WP_107144130.1">
    <property type="nucleotide sequence ID" value="NZ_CP028324.1"/>
</dbReference>
<dbReference type="AlphaFoldDB" id="A0A2R4CGT7"/>
<keyword evidence="1" id="KW-0472">Membrane</keyword>
<dbReference type="Proteomes" id="UP000240505">
    <property type="component" value="Chromosome"/>
</dbReference>
<feature type="transmembrane region" description="Helical" evidence="1">
    <location>
        <begin position="79"/>
        <end position="100"/>
    </location>
</feature>
<sequence length="111" mass="12561">MNNIVVPIWAAAYVIVLQQAFMASRSEIWIFVLMLVFVLPVMLLNYLKGSAASRPLRAALVVMQLAFALMMYFRHAMAATSYLALVALYLAVSAVITVLLRRKFPEDIYKF</sequence>
<keyword evidence="1" id="KW-0812">Transmembrane</keyword>
<keyword evidence="3" id="KW-1185">Reference proteome</keyword>
<gene>
    <name evidence="2" type="ORF">C9I28_26595</name>
</gene>
<organism evidence="2 3">
    <name type="scientific">Pseudoduganella armeniaca</name>
    <dbReference type="NCBI Taxonomy" id="2072590"/>
    <lineage>
        <taxon>Bacteria</taxon>
        <taxon>Pseudomonadati</taxon>
        <taxon>Pseudomonadota</taxon>
        <taxon>Betaproteobacteria</taxon>
        <taxon>Burkholderiales</taxon>
        <taxon>Oxalobacteraceae</taxon>
        <taxon>Telluria group</taxon>
        <taxon>Pseudoduganella</taxon>
    </lineage>
</organism>
<dbReference type="EMBL" id="CP028324">
    <property type="protein sequence ID" value="AVR98805.1"/>
    <property type="molecule type" value="Genomic_DNA"/>
</dbReference>
<feature type="transmembrane region" description="Helical" evidence="1">
    <location>
        <begin position="28"/>
        <end position="47"/>
    </location>
</feature>
<evidence type="ECO:0000313" key="2">
    <source>
        <dbReference type="EMBL" id="AVR98805.1"/>
    </source>
</evidence>